<dbReference type="OrthoDB" id="852379at2"/>
<evidence type="ECO:0000313" key="2">
    <source>
        <dbReference type="EMBL" id="RAU82241.1"/>
    </source>
</evidence>
<dbReference type="Proteomes" id="UP000251692">
    <property type="component" value="Unassembled WGS sequence"/>
</dbReference>
<sequence>MKYSLVFLFLGLFSGNVFAQKSPDQKIMERMDTGVSSMQPYFYHVSPLLIIQDGKDAYRLDKSVMLDEIDPNWIDSMDVLKGEEAMEKFGLEGKDGVIVITFKEDVEDATLYLHNLKKKSRK</sequence>
<reference evidence="2 3" key="1">
    <citation type="submission" date="2018-06" db="EMBL/GenBank/DDBJ databases">
        <authorList>
            <person name="Liu Z.-W."/>
        </authorList>
    </citation>
    <scope>NUCLEOTIDE SEQUENCE [LARGE SCALE GENOMIC DNA]</scope>
    <source>
        <strain evidence="2 3">2b14</strain>
    </source>
</reference>
<feature type="chain" id="PRO_5016710768" description="TonB-dependent receptor plug domain-containing protein" evidence="1">
    <location>
        <begin position="20"/>
        <end position="122"/>
    </location>
</feature>
<protein>
    <recommendedName>
        <fullName evidence="4">TonB-dependent receptor plug domain-containing protein</fullName>
    </recommendedName>
</protein>
<evidence type="ECO:0000313" key="3">
    <source>
        <dbReference type="Proteomes" id="UP000251692"/>
    </source>
</evidence>
<dbReference type="EMBL" id="QMDV01000003">
    <property type="protein sequence ID" value="RAU82241.1"/>
    <property type="molecule type" value="Genomic_DNA"/>
</dbReference>
<dbReference type="RefSeq" id="WP_112305834.1">
    <property type="nucleotide sequence ID" value="NZ_QMDV01000003.1"/>
</dbReference>
<keyword evidence="1" id="KW-0732">Signal</keyword>
<proteinExistence type="predicted"/>
<gene>
    <name evidence="2" type="ORF">DP923_10635</name>
</gene>
<accession>A0A364RD35</accession>
<name>A0A364RD35_9BACT</name>
<feature type="signal peptide" evidence="1">
    <location>
        <begin position="1"/>
        <end position="19"/>
    </location>
</feature>
<organism evidence="2 3">
    <name type="scientific">Pontibacter arcticus</name>
    <dbReference type="NCBI Taxonomy" id="2080288"/>
    <lineage>
        <taxon>Bacteria</taxon>
        <taxon>Pseudomonadati</taxon>
        <taxon>Bacteroidota</taxon>
        <taxon>Cytophagia</taxon>
        <taxon>Cytophagales</taxon>
        <taxon>Hymenobacteraceae</taxon>
        <taxon>Pontibacter</taxon>
    </lineage>
</organism>
<keyword evidence="3" id="KW-1185">Reference proteome</keyword>
<dbReference type="AlphaFoldDB" id="A0A364RD35"/>
<evidence type="ECO:0000256" key="1">
    <source>
        <dbReference type="SAM" id="SignalP"/>
    </source>
</evidence>
<evidence type="ECO:0008006" key="4">
    <source>
        <dbReference type="Google" id="ProtNLM"/>
    </source>
</evidence>
<comment type="caution">
    <text evidence="2">The sequence shown here is derived from an EMBL/GenBank/DDBJ whole genome shotgun (WGS) entry which is preliminary data.</text>
</comment>
<reference evidence="2 3" key="2">
    <citation type="submission" date="2018-07" db="EMBL/GenBank/DDBJ databases">
        <title>Pontibacter sp. 2b14 genomic sequence and assembly.</title>
        <authorList>
            <person name="Du Z.-J."/>
        </authorList>
    </citation>
    <scope>NUCLEOTIDE SEQUENCE [LARGE SCALE GENOMIC DNA]</scope>
    <source>
        <strain evidence="2 3">2b14</strain>
    </source>
</reference>